<comment type="caution">
    <text evidence="5">The sequence shown here is derived from an EMBL/GenBank/DDBJ whole genome shotgun (WGS) entry which is preliminary data.</text>
</comment>
<protein>
    <recommendedName>
        <fullName evidence="4">Type I restriction modification DNA specificity domain-containing protein</fullName>
    </recommendedName>
</protein>
<keyword evidence="3" id="KW-0238">DNA-binding</keyword>
<gene>
    <name evidence="5" type="ORF">AYP45_07435</name>
</gene>
<evidence type="ECO:0000313" key="5">
    <source>
        <dbReference type="EMBL" id="OOP56824.1"/>
    </source>
</evidence>
<evidence type="ECO:0000259" key="4">
    <source>
        <dbReference type="Pfam" id="PF01420"/>
    </source>
</evidence>
<sequence>MIDRKQIPSGWEVVKLGEVCKKIIGGGTPSTAVKEYWEGNIPWISSADILGLREIVPRRKISLKALESSTTNILPKGGIVVVTRVGLGKLAIAPYEICFSQDSQGLLLNETLISQSYALVCLSKAVQQFKAQGRGTTINGVTKKTTRRT</sequence>
<dbReference type="SUPFAM" id="SSF116734">
    <property type="entry name" value="DNA methylase specificity domain"/>
    <property type="match status" value="1"/>
</dbReference>
<dbReference type="Pfam" id="PF01420">
    <property type="entry name" value="Methylase_S"/>
    <property type="match status" value="1"/>
</dbReference>
<dbReference type="InterPro" id="IPR044946">
    <property type="entry name" value="Restrct_endonuc_typeI_TRD_sf"/>
</dbReference>
<evidence type="ECO:0000256" key="2">
    <source>
        <dbReference type="ARBA" id="ARBA00022747"/>
    </source>
</evidence>
<dbReference type="PANTHER" id="PTHR30408:SF12">
    <property type="entry name" value="TYPE I RESTRICTION ENZYME MJAVIII SPECIFICITY SUBUNIT"/>
    <property type="match status" value="1"/>
</dbReference>
<dbReference type="GO" id="GO:0003677">
    <property type="term" value="F:DNA binding"/>
    <property type="evidence" value="ECO:0007669"/>
    <property type="project" value="UniProtKB-KW"/>
</dbReference>
<dbReference type="InterPro" id="IPR052021">
    <property type="entry name" value="Type-I_RS_S_subunit"/>
</dbReference>
<dbReference type="PANTHER" id="PTHR30408">
    <property type="entry name" value="TYPE-1 RESTRICTION ENZYME ECOKI SPECIFICITY PROTEIN"/>
    <property type="match status" value="1"/>
</dbReference>
<dbReference type="Gene3D" id="3.90.220.20">
    <property type="entry name" value="DNA methylase specificity domains"/>
    <property type="match status" value="1"/>
</dbReference>
<comment type="similarity">
    <text evidence="1">Belongs to the type-I restriction system S methylase family.</text>
</comment>
<evidence type="ECO:0000256" key="1">
    <source>
        <dbReference type="ARBA" id="ARBA00010923"/>
    </source>
</evidence>
<dbReference type="STRING" id="1004156.AYP45_07435"/>
<dbReference type="InterPro" id="IPR000055">
    <property type="entry name" value="Restrct_endonuc_typeI_TRD"/>
</dbReference>
<accession>A0A1V4AUL7</accession>
<dbReference type="EMBL" id="AYTS01000061">
    <property type="protein sequence ID" value="OOP56824.1"/>
    <property type="molecule type" value="Genomic_DNA"/>
</dbReference>
<keyword evidence="2" id="KW-0680">Restriction system</keyword>
<dbReference type="Proteomes" id="UP000189681">
    <property type="component" value="Unassembled WGS sequence"/>
</dbReference>
<organism evidence="5 6">
    <name type="scientific">Candidatus Brocadia carolinensis</name>
    <dbReference type="NCBI Taxonomy" id="1004156"/>
    <lineage>
        <taxon>Bacteria</taxon>
        <taxon>Pseudomonadati</taxon>
        <taxon>Planctomycetota</taxon>
        <taxon>Candidatus Brocadiia</taxon>
        <taxon>Candidatus Brocadiales</taxon>
        <taxon>Candidatus Brocadiaceae</taxon>
        <taxon>Candidatus Brocadia</taxon>
    </lineage>
</organism>
<dbReference type="GO" id="GO:0009307">
    <property type="term" value="P:DNA restriction-modification system"/>
    <property type="evidence" value="ECO:0007669"/>
    <property type="project" value="UniProtKB-KW"/>
</dbReference>
<dbReference type="AlphaFoldDB" id="A0A1V4AUL7"/>
<evidence type="ECO:0000313" key="6">
    <source>
        <dbReference type="Proteomes" id="UP000189681"/>
    </source>
</evidence>
<evidence type="ECO:0000256" key="3">
    <source>
        <dbReference type="ARBA" id="ARBA00023125"/>
    </source>
</evidence>
<reference evidence="5 6" key="1">
    <citation type="journal article" date="2017" name="Water Res.">
        <title>Discovery and metagenomic analysis of an anammox bacterial enrichment related to Candidatus "Brocadia caroliniensis" in a full-scale glycerol-fed nitritation-denitritation separate centrate treatment process.</title>
        <authorList>
            <person name="Park H."/>
            <person name="Brotto A.C."/>
            <person name="van Loosdrecht M.C."/>
            <person name="Chandran K."/>
        </authorList>
    </citation>
    <scope>NUCLEOTIDE SEQUENCE [LARGE SCALE GENOMIC DNA]</scope>
    <source>
        <strain evidence="5">26THWARD</strain>
    </source>
</reference>
<name>A0A1V4AUL7_9BACT</name>
<proteinExistence type="inferred from homology"/>
<feature type="domain" description="Type I restriction modification DNA specificity" evidence="4">
    <location>
        <begin position="8"/>
        <end position="145"/>
    </location>
</feature>